<organism evidence="3 4">
    <name type="scientific">Actinophytocola xinjiangensis</name>
    <dbReference type="NCBI Taxonomy" id="485602"/>
    <lineage>
        <taxon>Bacteria</taxon>
        <taxon>Bacillati</taxon>
        <taxon>Actinomycetota</taxon>
        <taxon>Actinomycetes</taxon>
        <taxon>Pseudonocardiales</taxon>
        <taxon>Pseudonocardiaceae</taxon>
    </lineage>
</organism>
<dbReference type="RefSeq" id="WP_075138417.1">
    <property type="nucleotide sequence ID" value="NZ_MSIF01000043.1"/>
</dbReference>
<name>A0A7Z1ATJ8_9PSEU</name>
<dbReference type="SUPFAM" id="SSF53474">
    <property type="entry name" value="alpha/beta-Hydrolases"/>
    <property type="match status" value="1"/>
</dbReference>
<dbReference type="GO" id="GO:0016020">
    <property type="term" value="C:membrane"/>
    <property type="evidence" value="ECO:0007669"/>
    <property type="project" value="TreeGrafter"/>
</dbReference>
<dbReference type="Proteomes" id="UP000185696">
    <property type="component" value="Unassembled WGS sequence"/>
</dbReference>
<evidence type="ECO:0000256" key="1">
    <source>
        <dbReference type="ARBA" id="ARBA00022801"/>
    </source>
</evidence>
<keyword evidence="1 3" id="KW-0378">Hydrolase</keyword>
<dbReference type="InterPro" id="IPR000073">
    <property type="entry name" value="AB_hydrolase_1"/>
</dbReference>
<evidence type="ECO:0000313" key="3">
    <source>
        <dbReference type="EMBL" id="OLF04472.1"/>
    </source>
</evidence>
<dbReference type="EMBL" id="MSIF01000043">
    <property type="protein sequence ID" value="OLF04472.1"/>
    <property type="molecule type" value="Genomic_DNA"/>
</dbReference>
<reference evidence="3 4" key="1">
    <citation type="submission" date="2016-12" db="EMBL/GenBank/DDBJ databases">
        <title>The draft genome sequence of Actinophytocola xinjiangensis.</title>
        <authorList>
            <person name="Wang W."/>
            <person name="Yuan L."/>
        </authorList>
    </citation>
    <scope>NUCLEOTIDE SEQUENCE [LARGE SCALE GENOMIC DNA]</scope>
    <source>
        <strain evidence="3 4">CGMCC 4.4663</strain>
    </source>
</reference>
<evidence type="ECO:0000313" key="4">
    <source>
        <dbReference type="Proteomes" id="UP000185696"/>
    </source>
</evidence>
<dbReference type="OrthoDB" id="9785847at2"/>
<dbReference type="PRINTS" id="PR00412">
    <property type="entry name" value="EPOXHYDRLASE"/>
</dbReference>
<accession>A0A7Z1ATJ8</accession>
<dbReference type="PRINTS" id="PR00111">
    <property type="entry name" value="ABHYDROLASE"/>
</dbReference>
<dbReference type="InterPro" id="IPR029058">
    <property type="entry name" value="AB_hydrolase_fold"/>
</dbReference>
<comment type="caution">
    <text evidence="3">The sequence shown here is derived from an EMBL/GenBank/DDBJ whole genome shotgun (WGS) entry which is preliminary data.</text>
</comment>
<dbReference type="AlphaFoldDB" id="A0A7Z1ATJ8"/>
<dbReference type="Pfam" id="PF12697">
    <property type="entry name" value="Abhydrolase_6"/>
    <property type="match status" value="1"/>
</dbReference>
<evidence type="ECO:0000259" key="2">
    <source>
        <dbReference type="Pfam" id="PF12697"/>
    </source>
</evidence>
<proteinExistence type="predicted"/>
<dbReference type="InterPro" id="IPR050266">
    <property type="entry name" value="AB_hydrolase_sf"/>
</dbReference>
<dbReference type="PANTHER" id="PTHR43798">
    <property type="entry name" value="MONOACYLGLYCEROL LIPASE"/>
    <property type="match status" value="1"/>
</dbReference>
<feature type="domain" description="AB hydrolase-1" evidence="2">
    <location>
        <begin position="26"/>
        <end position="261"/>
    </location>
</feature>
<dbReference type="PANTHER" id="PTHR43798:SF31">
    <property type="entry name" value="AB HYDROLASE SUPERFAMILY PROTEIN YCLE"/>
    <property type="match status" value="1"/>
</dbReference>
<dbReference type="GO" id="GO:0016787">
    <property type="term" value="F:hydrolase activity"/>
    <property type="evidence" value="ECO:0007669"/>
    <property type="project" value="UniProtKB-KW"/>
</dbReference>
<gene>
    <name evidence="3" type="ORF">BLA60_40515</name>
</gene>
<dbReference type="Gene3D" id="3.40.50.1820">
    <property type="entry name" value="alpha/beta hydrolase"/>
    <property type="match status" value="1"/>
</dbReference>
<keyword evidence="4" id="KW-1185">Reference proteome</keyword>
<sequence length="274" mass="28762">MRRELAGAGGLPLAVREAGSPGSPPIVLLHGWAASSTAWDAQFADPALTAAHRLIAPDLRGHGDSGIAPDGYDDPDVWAGDLAAVLAHAGEPAVVVGWSYGGLVITDYLRERGSAGIAGIVLVGAITEIGPGRPGGMVGPAMGTVLREVLSDDARVAVPALLSLVERMTAEPATGEQVQRRLADCLRVPASVRRALFHRNLGGDEVLERVDVPALVVHGEVDEVIDLASGWHAAGKIPGARRRWFPDVGHMPFAERVEEFDDVLRTFAGSVTNH</sequence>
<dbReference type="InterPro" id="IPR000639">
    <property type="entry name" value="Epox_hydrolase-like"/>
</dbReference>
<protein>
    <submittedName>
        <fullName evidence="3">Alpha/beta hydrolase</fullName>
    </submittedName>
</protein>